<dbReference type="PROSITE" id="PS50932">
    <property type="entry name" value="HTH_LACI_2"/>
    <property type="match status" value="1"/>
</dbReference>
<dbReference type="GO" id="GO:0003700">
    <property type="term" value="F:DNA-binding transcription factor activity"/>
    <property type="evidence" value="ECO:0007669"/>
    <property type="project" value="TreeGrafter"/>
</dbReference>
<evidence type="ECO:0000313" key="6">
    <source>
        <dbReference type="EMBL" id="SHG86455.1"/>
    </source>
</evidence>
<evidence type="ECO:0000256" key="4">
    <source>
        <dbReference type="ARBA" id="ARBA00023163"/>
    </source>
</evidence>
<dbReference type="PANTHER" id="PTHR30146">
    <property type="entry name" value="LACI-RELATED TRANSCRIPTIONAL REPRESSOR"/>
    <property type="match status" value="1"/>
</dbReference>
<organism evidence="6 7">
    <name type="scientific">Marisediminitalea aggregata</name>
    <dbReference type="NCBI Taxonomy" id="634436"/>
    <lineage>
        <taxon>Bacteria</taxon>
        <taxon>Pseudomonadati</taxon>
        <taxon>Pseudomonadota</taxon>
        <taxon>Gammaproteobacteria</taxon>
        <taxon>Alteromonadales</taxon>
        <taxon>Alteromonadaceae</taxon>
        <taxon>Marisediminitalea</taxon>
    </lineage>
</organism>
<evidence type="ECO:0000313" key="7">
    <source>
        <dbReference type="Proteomes" id="UP000184520"/>
    </source>
</evidence>
<evidence type="ECO:0000256" key="2">
    <source>
        <dbReference type="ARBA" id="ARBA00023015"/>
    </source>
</evidence>
<dbReference type="STRING" id="634436.SAMN05216361_3140"/>
<keyword evidence="3" id="KW-0238">DNA-binding</keyword>
<dbReference type="Pfam" id="PF00356">
    <property type="entry name" value="LacI"/>
    <property type="match status" value="1"/>
</dbReference>
<accession>A0A1M5NAE5</accession>
<dbReference type="Gene3D" id="1.10.260.40">
    <property type="entry name" value="lambda repressor-like DNA-binding domains"/>
    <property type="match status" value="1"/>
</dbReference>
<keyword evidence="2" id="KW-0805">Transcription regulation</keyword>
<dbReference type="InterPro" id="IPR028082">
    <property type="entry name" value="Peripla_BP_I"/>
</dbReference>
<evidence type="ECO:0000256" key="3">
    <source>
        <dbReference type="ARBA" id="ARBA00023125"/>
    </source>
</evidence>
<evidence type="ECO:0000256" key="1">
    <source>
        <dbReference type="ARBA" id="ARBA00022491"/>
    </source>
</evidence>
<keyword evidence="1" id="KW-0678">Repressor</keyword>
<dbReference type="GO" id="GO:0000976">
    <property type="term" value="F:transcription cis-regulatory region binding"/>
    <property type="evidence" value="ECO:0007669"/>
    <property type="project" value="TreeGrafter"/>
</dbReference>
<dbReference type="EMBL" id="FQWD01000005">
    <property type="protein sequence ID" value="SHG86455.1"/>
    <property type="molecule type" value="Genomic_DNA"/>
</dbReference>
<protein>
    <submittedName>
        <fullName evidence="6">LacI family transcriptional regulator, repressor for deo operon, udp, cdd, tsx, nupC, and nupG</fullName>
    </submittedName>
</protein>
<dbReference type="Proteomes" id="UP000184520">
    <property type="component" value="Unassembled WGS sequence"/>
</dbReference>
<dbReference type="InterPro" id="IPR000843">
    <property type="entry name" value="HTH_LacI"/>
</dbReference>
<gene>
    <name evidence="6" type="ORF">SAMN05216361_3140</name>
</gene>
<keyword evidence="4" id="KW-0804">Transcription</keyword>
<evidence type="ECO:0000259" key="5">
    <source>
        <dbReference type="PROSITE" id="PS50932"/>
    </source>
</evidence>
<dbReference type="InterPro" id="IPR010982">
    <property type="entry name" value="Lambda_DNA-bd_dom_sf"/>
</dbReference>
<dbReference type="RefSeq" id="WP_073324119.1">
    <property type="nucleotide sequence ID" value="NZ_FQWD01000005.1"/>
</dbReference>
<reference evidence="7" key="1">
    <citation type="submission" date="2016-11" db="EMBL/GenBank/DDBJ databases">
        <authorList>
            <person name="Varghese N."/>
            <person name="Submissions S."/>
        </authorList>
    </citation>
    <scope>NUCLEOTIDE SEQUENCE [LARGE SCALE GENOMIC DNA]</scope>
    <source>
        <strain evidence="7">CGMCC 1.8995</strain>
    </source>
</reference>
<name>A0A1M5NAE5_9ALTE</name>
<dbReference type="SUPFAM" id="SSF53822">
    <property type="entry name" value="Periplasmic binding protein-like I"/>
    <property type="match status" value="1"/>
</dbReference>
<dbReference type="OrthoDB" id="9798934at2"/>
<dbReference type="CDD" id="cd06284">
    <property type="entry name" value="PBP1_LacI-like"/>
    <property type="match status" value="1"/>
</dbReference>
<sequence>MATIRDVAKEAGLSTGTVSKALSTPEKVSAKNRLKVEAAIKKLKYKPNLLARRFRSSRANTIVVMVPDIANLFFAKLISGIENVAQQAGFNVLLGDTKDTFEREEAFVRMVETRLADGLINLRPSRSCEPLLAREGVLSVTASSCENTPGVSVRIDNAAAAEKAVSYLVKLGHRRIGLVTGLKDNPHTADRQKGYCQALQAAGIEFDPALVIEGDFNFWSGISAAEQFSQLADRPTAVFCMSDEMAIAAIKGFADRGLKVPEDVSVIGFDDMEVARYVTPTLTTIAQPAEKIGERAASLLIEQINGHTPAIREHVLPYEFIIRDSVGPVNRM</sequence>
<keyword evidence="7" id="KW-1185">Reference proteome</keyword>
<proteinExistence type="predicted"/>
<dbReference type="InterPro" id="IPR046335">
    <property type="entry name" value="LacI/GalR-like_sensor"/>
</dbReference>
<dbReference type="SUPFAM" id="SSF47413">
    <property type="entry name" value="lambda repressor-like DNA-binding domains"/>
    <property type="match status" value="1"/>
</dbReference>
<dbReference type="PANTHER" id="PTHR30146:SF151">
    <property type="entry name" value="HTH-TYPE TRANSCRIPTIONAL REPRESSOR CYTR"/>
    <property type="match status" value="1"/>
</dbReference>
<dbReference type="Gene3D" id="3.40.50.2300">
    <property type="match status" value="2"/>
</dbReference>
<dbReference type="AlphaFoldDB" id="A0A1M5NAE5"/>
<dbReference type="SMART" id="SM00354">
    <property type="entry name" value="HTH_LACI"/>
    <property type="match status" value="1"/>
</dbReference>
<dbReference type="Pfam" id="PF13377">
    <property type="entry name" value="Peripla_BP_3"/>
    <property type="match status" value="1"/>
</dbReference>
<feature type="domain" description="HTH lacI-type" evidence="5">
    <location>
        <begin position="2"/>
        <end position="56"/>
    </location>
</feature>
<dbReference type="CDD" id="cd01392">
    <property type="entry name" value="HTH_LacI"/>
    <property type="match status" value="1"/>
</dbReference>